<keyword evidence="3" id="KW-1133">Transmembrane helix</keyword>
<dbReference type="EMBL" id="AP013070">
    <property type="protein sequence ID" value="BAN53353.1"/>
    <property type="molecule type" value="Genomic_DNA"/>
</dbReference>
<name>A0ABN5UIQ7_PSEPU</name>
<feature type="coiled-coil region" evidence="1">
    <location>
        <begin position="46"/>
        <end position="73"/>
    </location>
</feature>
<evidence type="ECO:0000313" key="5">
    <source>
        <dbReference type="Proteomes" id="UP000016702"/>
    </source>
</evidence>
<sequence length="99" mass="11506">MDYNTHWKTAASRPNQTTHNQARPWHLRRNRIDSPMHQDDREHLELEKLQNEGRKLRAEAQKFVAEARKLRQEAFWYPIATGSAVVTTIVGVMAVASKL</sequence>
<feature type="transmembrane region" description="Helical" evidence="3">
    <location>
        <begin position="75"/>
        <end position="96"/>
    </location>
</feature>
<accession>A0ABN5UIQ7</accession>
<evidence type="ECO:0008006" key="6">
    <source>
        <dbReference type="Google" id="ProtNLM"/>
    </source>
</evidence>
<dbReference type="Proteomes" id="UP000016702">
    <property type="component" value="Chromosome"/>
</dbReference>
<evidence type="ECO:0000256" key="3">
    <source>
        <dbReference type="SAM" id="Phobius"/>
    </source>
</evidence>
<gene>
    <name evidence="4" type="ORF">PP4_15000</name>
</gene>
<evidence type="ECO:0000256" key="1">
    <source>
        <dbReference type="SAM" id="Coils"/>
    </source>
</evidence>
<keyword evidence="5" id="KW-1185">Reference proteome</keyword>
<keyword evidence="1" id="KW-0175">Coiled coil</keyword>
<proteinExistence type="predicted"/>
<keyword evidence="3" id="KW-0472">Membrane</keyword>
<keyword evidence="3" id="KW-0812">Transmembrane</keyword>
<reference evidence="4 5" key="1">
    <citation type="journal article" date="2014" name="Genome Announc.">
        <title>The Complete Genome Sequence of Pseudomonas putida NBRC 14164T Confirms High Intraspecies Variation.</title>
        <authorList>
            <person name="Ohji S."/>
            <person name="Yamazoe A."/>
            <person name="Hosoyama A."/>
            <person name="Tsuchikane K."/>
            <person name="Ezaki T."/>
            <person name="Fujita N."/>
        </authorList>
    </citation>
    <scope>NUCLEOTIDE SEQUENCE [LARGE SCALE GENOMIC DNA]</scope>
    <source>
        <strain evidence="4 5">NBRC 14164</strain>
    </source>
</reference>
<feature type="region of interest" description="Disordered" evidence="2">
    <location>
        <begin position="1"/>
        <end position="29"/>
    </location>
</feature>
<evidence type="ECO:0000313" key="4">
    <source>
        <dbReference type="EMBL" id="BAN53353.1"/>
    </source>
</evidence>
<protein>
    <recommendedName>
        <fullName evidence="6">DUF883 domain-containing protein</fullName>
    </recommendedName>
</protein>
<organism evidence="4 5">
    <name type="scientific">Pseudomonas putida NBRC 14164</name>
    <dbReference type="NCBI Taxonomy" id="1211579"/>
    <lineage>
        <taxon>Bacteria</taxon>
        <taxon>Pseudomonadati</taxon>
        <taxon>Pseudomonadota</taxon>
        <taxon>Gammaproteobacteria</taxon>
        <taxon>Pseudomonadales</taxon>
        <taxon>Pseudomonadaceae</taxon>
        <taxon>Pseudomonas</taxon>
    </lineage>
</organism>
<evidence type="ECO:0000256" key="2">
    <source>
        <dbReference type="SAM" id="MobiDB-lite"/>
    </source>
</evidence>
<feature type="compositionally biased region" description="Polar residues" evidence="2">
    <location>
        <begin position="12"/>
        <end position="21"/>
    </location>
</feature>